<accession>A0A229RXZ0</accession>
<proteinExistence type="predicted"/>
<dbReference type="AlphaFoldDB" id="A0A229RXZ0"/>
<dbReference type="RefSeq" id="WP_093936341.1">
    <property type="nucleotide sequence ID" value="NZ_NMQT01000092.1"/>
</dbReference>
<keyword evidence="2" id="KW-0732">Signal</keyword>
<evidence type="ECO:0000256" key="2">
    <source>
        <dbReference type="SAM" id="SignalP"/>
    </source>
</evidence>
<gene>
    <name evidence="3" type="ORF">CFP71_24780</name>
</gene>
<dbReference type="Proteomes" id="UP000215223">
    <property type="component" value="Unassembled WGS sequence"/>
</dbReference>
<evidence type="ECO:0008006" key="5">
    <source>
        <dbReference type="Google" id="ProtNLM"/>
    </source>
</evidence>
<feature type="chain" id="PRO_5039318532" description="DUF3558 domain-containing protein" evidence="2">
    <location>
        <begin position="18"/>
        <end position="182"/>
    </location>
</feature>
<dbReference type="EMBL" id="NMQT01000092">
    <property type="protein sequence ID" value="OXM51543.1"/>
    <property type="molecule type" value="Genomic_DNA"/>
</dbReference>
<feature type="signal peptide" evidence="2">
    <location>
        <begin position="1"/>
        <end position="17"/>
    </location>
</feature>
<dbReference type="InterPro" id="IPR024520">
    <property type="entry name" value="DUF3558"/>
</dbReference>
<feature type="region of interest" description="Disordered" evidence="1">
    <location>
        <begin position="22"/>
        <end position="53"/>
    </location>
</feature>
<evidence type="ECO:0000313" key="4">
    <source>
        <dbReference type="Proteomes" id="UP000215223"/>
    </source>
</evidence>
<dbReference type="OrthoDB" id="3627567at2"/>
<protein>
    <recommendedName>
        <fullName evidence="5">DUF3558 domain-containing protein</fullName>
    </recommendedName>
</protein>
<dbReference type="Pfam" id="PF12079">
    <property type="entry name" value="DUF3558"/>
    <property type="match status" value="1"/>
</dbReference>
<keyword evidence="4" id="KW-1185">Reference proteome</keyword>
<dbReference type="PROSITE" id="PS51257">
    <property type="entry name" value="PROKAR_LIPOPROTEIN"/>
    <property type="match status" value="1"/>
</dbReference>
<reference evidence="3 4" key="1">
    <citation type="submission" date="2017-07" db="EMBL/GenBank/DDBJ databases">
        <title>Amycolatopsis thailandensis Genome sequencing and assembly.</title>
        <authorList>
            <person name="Kaur N."/>
            <person name="Mayilraj S."/>
        </authorList>
    </citation>
    <scope>NUCLEOTIDE SEQUENCE [LARGE SCALE GENOMIC DNA]</scope>
    <source>
        <strain evidence="3 4">JCM 16380</strain>
    </source>
</reference>
<comment type="caution">
    <text evidence="3">The sequence shown here is derived from an EMBL/GenBank/DDBJ whole genome shotgun (WGS) entry which is preliminary data.</text>
</comment>
<name>A0A229RXZ0_9PSEU</name>
<evidence type="ECO:0000256" key="1">
    <source>
        <dbReference type="SAM" id="MobiDB-lite"/>
    </source>
</evidence>
<evidence type="ECO:0000313" key="3">
    <source>
        <dbReference type="EMBL" id="OXM51543.1"/>
    </source>
</evidence>
<organism evidence="3 4">
    <name type="scientific">Amycolatopsis thailandensis</name>
    <dbReference type="NCBI Taxonomy" id="589330"/>
    <lineage>
        <taxon>Bacteria</taxon>
        <taxon>Bacillati</taxon>
        <taxon>Actinomycetota</taxon>
        <taxon>Actinomycetes</taxon>
        <taxon>Pseudonocardiales</taxon>
        <taxon>Pseudonocardiaceae</taxon>
        <taxon>Amycolatopsis</taxon>
    </lineage>
</organism>
<sequence length="182" mass="17810">MKKLYMVPLAAAALVLAACSSEKPGSASPAPSAPPAQSSASSAPATSGGDTASVDPCSLVSAADLASYGTFKPPTNENAGGARLCTLNKEAASASESLSIGIGVRDTQGLDSVSDAGNGKTTGNVNGRKAILAPRPPGGCLMALELSASARVDVLIAGGDTEKACGTAEKVADIVEPKLPKG</sequence>